<gene>
    <name evidence="2" type="ORF">AHOG_07570</name>
</gene>
<dbReference type="GO" id="GO:0006631">
    <property type="term" value="P:fatty acid metabolic process"/>
    <property type="evidence" value="ECO:0007669"/>
    <property type="project" value="TreeGrafter"/>
</dbReference>
<dbReference type="InterPro" id="IPR014940">
    <property type="entry name" value="BAAT_C"/>
</dbReference>
<evidence type="ECO:0000259" key="1">
    <source>
        <dbReference type="Pfam" id="PF08840"/>
    </source>
</evidence>
<dbReference type="EMBL" id="CP022521">
    <property type="protein sequence ID" value="ASO19159.1"/>
    <property type="molecule type" value="Genomic_DNA"/>
</dbReference>
<dbReference type="RefSeq" id="WP_157736703.1">
    <property type="nucleotide sequence ID" value="NZ_CP022521.1"/>
</dbReference>
<dbReference type="Pfam" id="PF08840">
    <property type="entry name" value="BAAT_C"/>
    <property type="match status" value="1"/>
</dbReference>
<name>A0A221W078_9PSEU</name>
<dbReference type="SUPFAM" id="SSF53474">
    <property type="entry name" value="alpha/beta-Hydrolases"/>
    <property type="match status" value="1"/>
</dbReference>
<protein>
    <recommendedName>
        <fullName evidence="1">BAAT/Acyl-CoA thioester hydrolase C-terminal domain-containing protein</fullName>
    </recommendedName>
</protein>
<feature type="domain" description="BAAT/Acyl-CoA thioester hydrolase C-terminal" evidence="1">
    <location>
        <begin position="46"/>
        <end position="148"/>
    </location>
</feature>
<dbReference type="GO" id="GO:0006637">
    <property type="term" value="P:acyl-CoA metabolic process"/>
    <property type="evidence" value="ECO:0007669"/>
    <property type="project" value="TreeGrafter"/>
</dbReference>
<organism evidence="2 3">
    <name type="scientific">Actinoalloteichus hoggarensis</name>
    <dbReference type="NCBI Taxonomy" id="1470176"/>
    <lineage>
        <taxon>Bacteria</taxon>
        <taxon>Bacillati</taxon>
        <taxon>Actinomycetota</taxon>
        <taxon>Actinomycetes</taxon>
        <taxon>Pseudonocardiales</taxon>
        <taxon>Pseudonocardiaceae</taxon>
        <taxon>Actinoalloteichus</taxon>
    </lineage>
</organism>
<dbReference type="PANTHER" id="PTHR10824">
    <property type="entry name" value="ACYL-COENZYME A THIOESTERASE-RELATED"/>
    <property type="match status" value="1"/>
</dbReference>
<dbReference type="Proteomes" id="UP000204221">
    <property type="component" value="Chromosome"/>
</dbReference>
<dbReference type="PANTHER" id="PTHR10824:SF4">
    <property type="entry name" value="ACYL-COENZYME A THIOESTERASE 1-LIKE"/>
    <property type="match status" value="1"/>
</dbReference>
<keyword evidence="3" id="KW-1185">Reference proteome</keyword>
<accession>A0A221W078</accession>
<proteinExistence type="predicted"/>
<dbReference type="GO" id="GO:0047617">
    <property type="term" value="F:fatty acyl-CoA hydrolase activity"/>
    <property type="evidence" value="ECO:0007669"/>
    <property type="project" value="TreeGrafter"/>
</dbReference>
<dbReference type="InterPro" id="IPR029058">
    <property type="entry name" value="AB_hydrolase_fold"/>
</dbReference>
<evidence type="ECO:0000313" key="2">
    <source>
        <dbReference type="EMBL" id="ASO19159.1"/>
    </source>
</evidence>
<reference evidence="2 3" key="1">
    <citation type="submission" date="2017-07" db="EMBL/GenBank/DDBJ databases">
        <title>Complete genome sequence of Actinoalloteichus hoggarensis DSM 45943, type strain of Actinoalloteichus hoggarensis.</title>
        <authorList>
            <person name="Ruckert C."/>
            <person name="Nouioui I."/>
            <person name="Willmese J."/>
            <person name="van Wezel G."/>
            <person name="Klenk H.-P."/>
            <person name="Kalinowski J."/>
            <person name="Zotchev S.B."/>
        </authorList>
    </citation>
    <scope>NUCLEOTIDE SEQUENCE [LARGE SCALE GENOMIC DNA]</scope>
    <source>
        <strain evidence="2 3">DSM 45943</strain>
    </source>
</reference>
<sequence length="149" mass="16354">MRVRAGRLLPEMLGQAIRHRVTRHPRPTALHLRSSYAAGLRSLAEVERAAIPVERVDAPLLLLCGADDQLWPAGEMARTMVERRGTHSVGHEDETRTFADAGHFLRPPLVPTTAAWSETLMAGGSARGIALAQQESWDAVLAFFARRLG</sequence>
<dbReference type="OrthoDB" id="3189021at2"/>
<evidence type="ECO:0000313" key="3">
    <source>
        <dbReference type="Proteomes" id="UP000204221"/>
    </source>
</evidence>
<dbReference type="Gene3D" id="3.40.50.1820">
    <property type="entry name" value="alpha/beta hydrolase"/>
    <property type="match status" value="1"/>
</dbReference>
<dbReference type="KEGG" id="ahg:AHOG_07570"/>
<dbReference type="AlphaFoldDB" id="A0A221W078"/>